<dbReference type="Proteomes" id="UP000694383">
    <property type="component" value="Unplaced"/>
</dbReference>
<dbReference type="AlphaFoldDB" id="A0A8C7XCI7"/>
<accession>A0A8C7XCI7</accession>
<name>A0A8C7XCI7_9TELE</name>
<evidence type="ECO:0000313" key="3">
    <source>
        <dbReference type="Proteomes" id="UP000694383"/>
    </source>
</evidence>
<organism evidence="2 3">
    <name type="scientific">Oryzias sinensis</name>
    <name type="common">Chinese medaka</name>
    <dbReference type="NCBI Taxonomy" id="183150"/>
    <lineage>
        <taxon>Eukaryota</taxon>
        <taxon>Metazoa</taxon>
        <taxon>Chordata</taxon>
        <taxon>Craniata</taxon>
        <taxon>Vertebrata</taxon>
        <taxon>Euteleostomi</taxon>
        <taxon>Actinopterygii</taxon>
        <taxon>Neopterygii</taxon>
        <taxon>Teleostei</taxon>
        <taxon>Neoteleostei</taxon>
        <taxon>Acanthomorphata</taxon>
        <taxon>Ovalentaria</taxon>
        <taxon>Atherinomorphae</taxon>
        <taxon>Beloniformes</taxon>
        <taxon>Adrianichthyidae</taxon>
        <taxon>Oryziinae</taxon>
        <taxon>Oryzias</taxon>
    </lineage>
</organism>
<sequence>MELEIFSGCDKFLQKMENDDALLGSYPVDDNCLNQHLAPIPSVHTETRR</sequence>
<reference evidence="2" key="2">
    <citation type="submission" date="2025-09" db="UniProtKB">
        <authorList>
            <consortium name="Ensembl"/>
        </authorList>
    </citation>
    <scope>IDENTIFICATION</scope>
</reference>
<dbReference type="InterPro" id="IPR000626">
    <property type="entry name" value="Ubiquitin-like_dom"/>
</dbReference>
<proteinExistence type="predicted"/>
<keyword evidence="3" id="KW-1185">Reference proteome</keyword>
<evidence type="ECO:0000259" key="1">
    <source>
        <dbReference type="Pfam" id="PF14560"/>
    </source>
</evidence>
<dbReference type="Ensembl" id="ENSOSIT00000011547.1">
    <property type="protein sequence ID" value="ENSOSIP00000010862.1"/>
    <property type="gene ID" value="ENSOSIG00000006604.1"/>
</dbReference>
<reference evidence="2" key="1">
    <citation type="submission" date="2025-08" db="UniProtKB">
        <authorList>
            <consortium name="Ensembl"/>
        </authorList>
    </citation>
    <scope>IDENTIFICATION</scope>
</reference>
<protein>
    <recommendedName>
        <fullName evidence="1">Ubiquitin-like domain-containing protein</fullName>
    </recommendedName>
</protein>
<feature type="domain" description="Ubiquitin-like" evidence="1">
    <location>
        <begin position="1"/>
        <end position="32"/>
    </location>
</feature>
<evidence type="ECO:0000313" key="2">
    <source>
        <dbReference type="Ensembl" id="ENSOSIP00000010862.1"/>
    </source>
</evidence>
<dbReference type="Pfam" id="PF14560">
    <property type="entry name" value="Ubiquitin_2"/>
    <property type="match status" value="1"/>
</dbReference>
<dbReference type="Gene3D" id="3.10.20.90">
    <property type="entry name" value="Phosphatidylinositol 3-kinase Catalytic Subunit, Chain A, domain 1"/>
    <property type="match status" value="1"/>
</dbReference>
<dbReference type="GeneTree" id="ENSGT01010000224936"/>